<evidence type="ECO:0000313" key="3">
    <source>
        <dbReference type="Proteomes" id="UP000468766"/>
    </source>
</evidence>
<dbReference type="InterPro" id="IPR050248">
    <property type="entry name" value="Polysacc_deacetylase_ArnD"/>
</dbReference>
<dbReference type="GO" id="GO:0005975">
    <property type="term" value="P:carbohydrate metabolic process"/>
    <property type="evidence" value="ECO:0007669"/>
    <property type="project" value="InterPro"/>
</dbReference>
<dbReference type="InterPro" id="IPR002509">
    <property type="entry name" value="NODB_dom"/>
</dbReference>
<dbReference type="PANTHER" id="PTHR10587:SF125">
    <property type="entry name" value="POLYSACCHARIDE DEACETYLASE YHEN-RELATED"/>
    <property type="match status" value="1"/>
</dbReference>
<accession>A0A6I0EZQ9</accession>
<dbReference type="Proteomes" id="UP000468766">
    <property type="component" value="Unassembled WGS sequence"/>
</dbReference>
<dbReference type="AlphaFoldDB" id="A0A6I0EZQ9"/>
<protein>
    <submittedName>
        <fullName evidence="2">Polysaccharide deacetylase</fullName>
    </submittedName>
</protein>
<reference evidence="2 3" key="1">
    <citation type="submission" date="2019-10" db="EMBL/GenBank/DDBJ databases">
        <title>Whole-genome sequence of the extremophile Heliorestis acidaminivorans DSM 24790.</title>
        <authorList>
            <person name="Kyndt J.A."/>
            <person name="Meyer T.E."/>
        </authorList>
    </citation>
    <scope>NUCLEOTIDE SEQUENCE [LARGE SCALE GENOMIC DNA]</scope>
    <source>
        <strain evidence="2 3">DSM 24790</strain>
    </source>
</reference>
<evidence type="ECO:0000259" key="1">
    <source>
        <dbReference type="PROSITE" id="PS51677"/>
    </source>
</evidence>
<proteinExistence type="predicted"/>
<feature type="domain" description="NodB homology" evidence="1">
    <location>
        <begin position="94"/>
        <end position="280"/>
    </location>
</feature>
<evidence type="ECO:0000313" key="2">
    <source>
        <dbReference type="EMBL" id="KAB2954156.1"/>
    </source>
</evidence>
<keyword evidence="3" id="KW-1185">Reference proteome</keyword>
<dbReference type="PANTHER" id="PTHR10587">
    <property type="entry name" value="GLYCOSYL TRANSFERASE-RELATED"/>
    <property type="match status" value="1"/>
</dbReference>
<gene>
    <name evidence="2" type="ORF">F9B85_00170</name>
</gene>
<dbReference type="InterPro" id="IPR011330">
    <property type="entry name" value="Glyco_hydro/deAcase_b/a-brl"/>
</dbReference>
<sequence>MNFSGEQLRKILTKIVLLSTFLLLLLHGFSFFSDYSTQQMALAREKKVTLESIEQEERIVNMSSASLFTETSSTISEETNQEFPDDEYYKEQQKTAYLTFDDGPSEITPLVLDILKHYQIPATFFVIGKQVENHIEITERIVNEGHQIGNHTYSHQYSRIYSNPDAFMQDLWKAEEILYNVIQERPRIIRAPGGTQGNFTKLLVERLYANGYIFHDWNIDARDTSAPLVSAQRIQREVIQQAQNKDRIIVLFHDGPGKITLPEALPEIIEYLILEGFTFKVIDEDTEPVILMK</sequence>
<comment type="caution">
    <text evidence="2">The sequence shown here is derived from an EMBL/GenBank/DDBJ whole genome shotgun (WGS) entry which is preliminary data.</text>
</comment>
<name>A0A6I0EZQ9_9FIRM</name>
<dbReference type="PROSITE" id="PS51677">
    <property type="entry name" value="NODB"/>
    <property type="match status" value="1"/>
</dbReference>
<organism evidence="2 3">
    <name type="scientific">Heliorestis acidaminivorans</name>
    <dbReference type="NCBI Taxonomy" id="553427"/>
    <lineage>
        <taxon>Bacteria</taxon>
        <taxon>Bacillati</taxon>
        <taxon>Bacillota</taxon>
        <taxon>Clostridia</taxon>
        <taxon>Eubacteriales</taxon>
        <taxon>Heliobacteriaceae</taxon>
        <taxon>Heliorestis</taxon>
    </lineage>
</organism>
<dbReference type="SUPFAM" id="SSF88713">
    <property type="entry name" value="Glycoside hydrolase/deacetylase"/>
    <property type="match status" value="1"/>
</dbReference>
<dbReference type="EMBL" id="WBXO01000001">
    <property type="protein sequence ID" value="KAB2954156.1"/>
    <property type="molecule type" value="Genomic_DNA"/>
</dbReference>
<dbReference type="RefSeq" id="WP_151617602.1">
    <property type="nucleotide sequence ID" value="NZ_WBXO01000001.1"/>
</dbReference>
<dbReference type="Pfam" id="PF01522">
    <property type="entry name" value="Polysacc_deac_1"/>
    <property type="match status" value="1"/>
</dbReference>
<dbReference type="GO" id="GO:0016810">
    <property type="term" value="F:hydrolase activity, acting on carbon-nitrogen (but not peptide) bonds"/>
    <property type="evidence" value="ECO:0007669"/>
    <property type="project" value="InterPro"/>
</dbReference>
<dbReference type="CDD" id="cd10944">
    <property type="entry name" value="CE4_SmPgdA_like"/>
    <property type="match status" value="1"/>
</dbReference>
<dbReference type="Gene3D" id="3.20.20.370">
    <property type="entry name" value="Glycoside hydrolase/deacetylase"/>
    <property type="match status" value="1"/>
</dbReference>
<dbReference type="OrthoDB" id="258610at2"/>